<protein>
    <submittedName>
        <fullName evidence="7">JAB domain-containing protein</fullName>
    </submittedName>
</protein>
<evidence type="ECO:0000256" key="1">
    <source>
        <dbReference type="ARBA" id="ARBA00022670"/>
    </source>
</evidence>
<comment type="caution">
    <text evidence="7">The sequence shown here is derived from an EMBL/GenBank/DDBJ whole genome shotgun (WGS) entry which is preliminary data.</text>
</comment>
<dbReference type="InterPro" id="IPR037518">
    <property type="entry name" value="MPN"/>
</dbReference>
<evidence type="ECO:0000313" key="7">
    <source>
        <dbReference type="EMBL" id="MFB9106556.1"/>
    </source>
</evidence>
<dbReference type="RefSeq" id="WP_290270629.1">
    <property type="nucleotide sequence ID" value="NZ_JAUFQP010000010.1"/>
</dbReference>
<keyword evidence="5" id="KW-0482">Metalloprotease</keyword>
<evidence type="ECO:0000256" key="5">
    <source>
        <dbReference type="ARBA" id="ARBA00023049"/>
    </source>
</evidence>
<dbReference type="Gene3D" id="3.40.140.10">
    <property type="entry name" value="Cytidine Deaminase, domain 2"/>
    <property type="match status" value="1"/>
</dbReference>
<keyword evidence="3" id="KW-0378">Hydrolase</keyword>
<name>A0ABV5H509_9FLAO</name>
<dbReference type="PROSITE" id="PS50249">
    <property type="entry name" value="MPN"/>
    <property type="match status" value="1"/>
</dbReference>
<keyword evidence="2" id="KW-0479">Metal-binding</keyword>
<evidence type="ECO:0000313" key="8">
    <source>
        <dbReference type="Proteomes" id="UP001589590"/>
    </source>
</evidence>
<dbReference type="EMBL" id="JBHMFA010000017">
    <property type="protein sequence ID" value="MFB9106556.1"/>
    <property type="molecule type" value="Genomic_DNA"/>
</dbReference>
<dbReference type="CDD" id="cd08071">
    <property type="entry name" value="MPN_DUF2466"/>
    <property type="match status" value="1"/>
</dbReference>
<organism evidence="7 8">
    <name type="scientific">Algibacter miyuki</name>
    <dbReference type="NCBI Taxonomy" id="1306933"/>
    <lineage>
        <taxon>Bacteria</taxon>
        <taxon>Pseudomonadati</taxon>
        <taxon>Bacteroidota</taxon>
        <taxon>Flavobacteriia</taxon>
        <taxon>Flavobacteriales</taxon>
        <taxon>Flavobacteriaceae</taxon>
        <taxon>Algibacter</taxon>
    </lineage>
</organism>
<evidence type="ECO:0000256" key="3">
    <source>
        <dbReference type="ARBA" id="ARBA00022801"/>
    </source>
</evidence>
<proteinExistence type="predicted"/>
<dbReference type="Proteomes" id="UP001589590">
    <property type="component" value="Unassembled WGS sequence"/>
</dbReference>
<keyword evidence="4" id="KW-0862">Zinc</keyword>
<evidence type="ECO:0000256" key="2">
    <source>
        <dbReference type="ARBA" id="ARBA00022723"/>
    </source>
</evidence>
<dbReference type="InterPro" id="IPR001405">
    <property type="entry name" value="UPF0758"/>
</dbReference>
<dbReference type="PANTHER" id="PTHR30471">
    <property type="entry name" value="DNA REPAIR PROTEIN RADC"/>
    <property type="match status" value="1"/>
</dbReference>
<dbReference type="InterPro" id="IPR020891">
    <property type="entry name" value="UPF0758_CS"/>
</dbReference>
<keyword evidence="1" id="KW-0645">Protease</keyword>
<evidence type="ECO:0000256" key="4">
    <source>
        <dbReference type="ARBA" id="ARBA00022833"/>
    </source>
</evidence>
<feature type="domain" description="MPN" evidence="6">
    <location>
        <begin position="21"/>
        <end position="145"/>
    </location>
</feature>
<dbReference type="InterPro" id="IPR025657">
    <property type="entry name" value="RadC_JAB"/>
</dbReference>
<dbReference type="PROSITE" id="PS01302">
    <property type="entry name" value="UPF0758"/>
    <property type="match status" value="1"/>
</dbReference>
<dbReference type="Pfam" id="PF04002">
    <property type="entry name" value="RadC"/>
    <property type="match status" value="1"/>
</dbReference>
<accession>A0ABV5H509</accession>
<gene>
    <name evidence="7" type="ORF">ACFFU1_16730</name>
</gene>
<sequence>MRIKEIDISYSYGIAKAERETVTSSRDAHQIFLSMIEKSIEYKESFLLMVVNNSNEILGVKKVFEGGLNACAVDIRLIFQTILKAHGVGFIVCHNHPSGKMQPSQADKDLTNKIQQGAQTLDLKLLDHLIISKDSYLSFADENIL</sequence>
<dbReference type="PANTHER" id="PTHR30471:SF3">
    <property type="entry name" value="UPF0758 PROTEIN YEES-RELATED"/>
    <property type="match status" value="1"/>
</dbReference>
<keyword evidence="8" id="KW-1185">Reference proteome</keyword>
<evidence type="ECO:0000259" key="6">
    <source>
        <dbReference type="PROSITE" id="PS50249"/>
    </source>
</evidence>
<reference evidence="7 8" key="1">
    <citation type="submission" date="2024-09" db="EMBL/GenBank/DDBJ databases">
        <authorList>
            <person name="Sun Q."/>
            <person name="Mori K."/>
        </authorList>
    </citation>
    <scope>NUCLEOTIDE SEQUENCE [LARGE SCALE GENOMIC DNA]</scope>
    <source>
        <strain evidence="7 8">CECT 8300</strain>
    </source>
</reference>